<accession>A0A974SSE8</accession>
<evidence type="ECO:0000256" key="3">
    <source>
        <dbReference type="ARBA" id="ARBA00023125"/>
    </source>
</evidence>
<evidence type="ECO:0000259" key="5">
    <source>
        <dbReference type="PROSITE" id="PS50931"/>
    </source>
</evidence>
<proteinExistence type="inferred from homology"/>
<dbReference type="PROSITE" id="PS50931">
    <property type="entry name" value="HTH_LYSR"/>
    <property type="match status" value="1"/>
</dbReference>
<dbReference type="SUPFAM" id="SSF53850">
    <property type="entry name" value="Periplasmic binding protein-like II"/>
    <property type="match status" value="1"/>
</dbReference>
<name>A0A974SSE8_9RHOO</name>
<dbReference type="RefSeq" id="WP_203389079.1">
    <property type="nucleotide sequence ID" value="NZ_CP064781.1"/>
</dbReference>
<dbReference type="AlphaFoldDB" id="A0A974SSE8"/>
<protein>
    <submittedName>
        <fullName evidence="6">LysR family transcriptional regulator</fullName>
    </submittedName>
</protein>
<evidence type="ECO:0000313" key="7">
    <source>
        <dbReference type="Proteomes" id="UP000663444"/>
    </source>
</evidence>
<dbReference type="KEGG" id="ares:IWH25_09610"/>
<dbReference type="InterPro" id="IPR036390">
    <property type="entry name" value="WH_DNA-bd_sf"/>
</dbReference>
<dbReference type="PANTHER" id="PTHR30537">
    <property type="entry name" value="HTH-TYPE TRANSCRIPTIONAL REGULATOR"/>
    <property type="match status" value="1"/>
</dbReference>
<comment type="similarity">
    <text evidence="1">Belongs to the LysR transcriptional regulatory family.</text>
</comment>
<dbReference type="Pfam" id="PF00126">
    <property type="entry name" value="HTH_1"/>
    <property type="match status" value="1"/>
</dbReference>
<dbReference type="Pfam" id="PF03466">
    <property type="entry name" value="LysR_substrate"/>
    <property type="match status" value="1"/>
</dbReference>
<sequence length="300" mass="33320">MSLDANDLILFAAVVDAGSFSRAAERGGQPKSTLSRRITQLEAKLGERLLTRTTRRLTLTEFGERILEHARRLQEEADAAAALAQHRQATPRGVLRVSLVPNFAELDLTQFLLQFAARYPEVRLELDLSPRRVDLLAERYDLALRAAARLPDDATLVARKLCDMHNGLYASPAYLKRYGAPRTPDELLRGHVGLRLIGGTGEVAPWQLADGKREWTGIPDGALAANSLNLLRDLAAHGMGIVGLSERYVRDWLAQGRLVRVLPDWQLPTVTLWSVTPGRRLLPARTRVFVDMLQEALAEA</sequence>
<evidence type="ECO:0000256" key="4">
    <source>
        <dbReference type="ARBA" id="ARBA00023163"/>
    </source>
</evidence>
<dbReference type="Gene3D" id="3.40.190.290">
    <property type="match status" value="1"/>
</dbReference>
<dbReference type="CDD" id="cd08422">
    <property type="entry name" value="PBP2_CrgA_like"/>
    <property type="match status" value="1"/>
</dbReference>
<keyword evidence="2" id="KW-0805">Transcription regulation</keyword>
<keyword evidence="4" id="KW-0804">Transcription</keyword>
<evidence type="ECO:0000313" key="6">
    <source>
        <dbReference type="EMBL" id="QRJ65549.1"/>
    </source>
</evidence>
<dbReference type="InterPro" id="IPR000847">
    <property type="entry name" value="LysR_HTH_N"/>
</dbReference>
<reference evidence="6" key="1">
    <citation type="submission" date="2020-11" db="EMBL/GenBank/DDBJ databases">
        <title>Azospira restricta DSM 18626 genome sequence.</title>
        <authorList>
            <person name="Moe W.M."/>
        </authorList>
    </citation>
    <scope>NUCLEOTIDE SEQUENCE</scope>
    <source>
        <strain evidence="6">DSM 18626</strain>
    </source>
</reference>
<evidence type="ECO:0000256" key="1">
    <source>
        <dbReference type="ARBA" id="ARBA00009437"/>
    </source>
</evidence>
<dbReference type="GO" id="GO:0003700">
    <property type="term" value="F:DNA-binding transcription factor activity"/>
    <property type="evidence" value="ECO:0007669"/>
    <property type="project" value="InterPro"/>
</dbReference>
<dbReference type="Gene3D" id="1.10.10.10">
    <property type="entry name" value="Winged helix-like DNA-binding domain superfamily/Winged helix DNA-binding domain"/>
    <property type="match status" value="1"/>
</dbReference>
<dbReference type="GO" id="GO:0003677">
    <property type="term" value="F:DNA binding"/>
    <property type="evidence" value="ECO:0007669"/>
    <property type="project" value="UniProtKB-KW"/>
</dbReference>
<dbReference type="InterPro" id="IPR005119">
    <property type="entry name" value="LysR_subst-bd"/>
</dbReference>
<dbReference type="SUPFAM" id="SSF46785">
    <property type="entry name" value="Winged helix' DNA-binding domain"/>
    <property type="match status" value="1"/>
</dbReference>
<dbReference type="InterPro" id="IPR058163">
    <property type="entry name" value="LysR-type_TF_proteobact-type"/>
</dbReference>
<evidence type="ECO:0000256" key="2">
    <source>
        <dbReference type="ARBA" id="ARBA00023015"/>
    </source>
</evidence>
<dbReference type="PANTHER" id="PTHR30537:SF5">
    <property type="entry name" value="HTH-TYPE TRANSCRIPTIONAL ACTIVATOR TTDR-RELATED"/>
    <property type="match status" value="1"/>
</dbReference>
<dbReference type="FunFam" id="1.10.10.10:FF:000001">
    <property type="entry name" value="LysR family transcriptional regulator"/>
    <property type="match status" value="1"/>
</dbReference>
<organism evidence="6 7">
    <name type="scientific">Azospira restricta</name>
    <dbReference type="NCBI Taxonomy" id="404405"/>
    <lineage>
        <taxon>Bacteria</taxon>
        <taxon>Pseudomonadati</taxon>
        <taxon>Pseudomonadota</taxon>
        <taxon>Betaproteobacteria</taxon>
        <taxon>Rhodocyclales</taxon>
        <taxon>Rhodocyclaceae</taxon>
        <taxon>Azospira</taxon>
    </lineage>
</organism>
<keyword evidence="7" id="KW-1185">Reference proteome</keyword>
<gene>
    <name evidence="6" type="ORF">IWH25_09610</name>
</gene>
<dbReference type="EMBL" id="CP064781">
    <property type="protein sequence ID" value="QRJ65549.1"/>
    <property type="molecule type" value="Genomic_DNA"/>
</dbReference>
<feature type="domain" description="HTH lysR-type" evidence="5">
    <location>
        <begin position="3"/>
        <end position="60"/>
    </location>
</feature>
<dbReference type="InterPro" id="IPR036388">
    <property type="entry name" value="WH-like_DNA-bd_sf"/>
</dbReference>
<keyword evidence="3" id="KW-0238">DNA-binding</keyword>
<dbReference type="Proteomes" id="UP000663444">
    <property type="component" value="Chromosome"/>
</dbReference>